<dbReference type="GeneID" id="63834639"/>
<dbReference type="RefSeq" id="XP_040774463.1">
    <property type="nucleotide sequence ID" value="XM_040917510.1"/>
</dbReference>
<evidence type="ECO:0000313" key="1">
    <source>
        <dbReference type="EMBL" id="KAF3763502.1"/>
    </source>
</evidence>
<dbReference type="EMBL" id="MU032349">
    <property type="protein sequence ID" value="KAF3763502.1"/>
    <property type="molecule type" value="Genomic_DNA"/>
</dbReference>
<proteinExistence type="predicted"/>
<dbReference type="OrthoDB" id="5099098at2759"/>
<feature type="non-terminal residue" evidence="1">
    <location>
        <position position="1"/>
    </location>
</feature>
<gene>
    <name evidence="1" type="ORF">M406DRAFT_262424</name>
</gene>
<evidence type="ECO:0000313" key="2">
    <source>
        <dbReference type="Proteomes" id="UP000803844"/>
    </source>
</evidence>
<dbReference type="AlphaFoldDB" id="A0A9P5CMQ4"/>
<dbReference type="Proteomes" id="UP000803844">
    <property type="component" value="Unassembled WGS sequence"/>
</dbReference>
<protein>
    <submittedName>
        <fullName evidence="1">Uncharacterized protein</fullName>
    </submittedName>
</protein>
<organism evidence="1 2">
    <name type="scientific">Cryphonectria parasitica (strain ATCC 38755 / EP155)</name>
    <dbReference type="NCBI Taxonomy" id="660469"/>
    <lineage>
        <taxon>Eukaryota</taxon>
        <taxon>Fungi</taxon>
        <taxon>Dikarya</taxon>
        <taxon>Ascomycota</taxon>
        <taxon>Pezizomycotina</taxon>
        <taxon>Sordariomycetes</taxon>
        <taxon>Sordariomycetidae</taxon>
        <taxon>Diaporthales</taxon>
        <taxon>Cryphonectriaceae</taxon>
        <taxon>Cryphonectria-Endothia species complex</taxon>
        <taxon>Cryphonectria</taxon>
    </lineage>
</organism>
<sequence length="79" mass="8460">GINNVEELERIEAEEQACIAAGVRSVVAEKSAVIAEDPSFEGFNWNSVDIGNAVVNWSGFLKSEIPKASGFRFGAEQSS</sequence>
<comment type="caution">
    <text evidence="1">The sequence shown here is derived from an EMBL/GenBank/DDBJ whole genome shotgun (WGS) entry which is preliminary data.</text>
</comment>
<reference evidence="1" key="1">
    <citation type="journal article" date="2020" name="Phytopathology">
        <title>Genome sequence of the chestnut blight fungus Cryphonectria parasitica EP155: A fundamental resource for an archetypical invasive plant pathogen.</title>
        <authorList>
            <person name="Crouch J.A."/>
            <person name="Dawe A."/>
            <person name="Aerts A."/>
            <person name="Barry K."/>
            <person name="Churchill A.C.L."/>
            <person name="Grimwood J."/>
            <person name="Hillman B."/>
            <person name="Milgroom M.G."/>
            <person name="Pangilinan J."/>
            <person name="Smith M."/>
            <person name="Salamov A."/>
            <person name="Schmutz J."/>
            <person name="Yadav J."/>
            <person name="Grigoriev I.V."/>
            <person name="Nuss D."/>
        </authorList>
    </citation>
    <scope>NUCLEOTIDE SEQUENCE</scope>
    <source>
        <strain evidence="1">EP155</strain>
    </source>
</reference>
<accession>A0A9P5CMQ4</accession>
<name>A0A9P5CMQ4_CRYP1</name>
<keyword evidence="2" id="KW-1185">Reference proteome</keyword>